<proteinExistence type="predicted"/>
<dbReference type="Proteomes" id="UP001202180">
    <property type="component" value="Unassembled WGS sequence"/>
</dbReference>
<accession>A0ABT0HE54</accession>
<protein>
    <submittedName>
        <fullName evidence="2">SHOCT domain-containing protein</fullName>
    </submittedName>
</protein>
<reference evidence="2 3" key="1">
    <citation type="submission" date="2022-04" db="EMBL/GenBank/DDBJ databases">
        <title>Spirosoma sp. strain RP8 genome sequencing and assembly.</title>
        <authorList>
            <person name="Jung Y."/>
        </authorList>
    </citation>
    <scope>NUCLEOTIDE SEQUENCE [LARGE SCALE GENOMIC DNA]</scope>
    <source>
        <strain evidence="2 3">RP8</strain>
    </source>
</reference>
<evidence type="ECO:0000259" key="1">
    <source>
        <dbReference type="Pfam" id="PF09851"/>
    </source>
</evidence>
<name>A0ABT0HE54_9BACT</name>
<dbReference type="Pfam" id="PF09851">
    <property type="entry name" value="SHOCT"/>
    <property type="match status" value="1"/>
</dbReference>
<comment type="caution">
    <text evidence="2">The sequence shown here is derived from an EMBL/GenBank/DDBJ whole genome shotgun (WGS) entry which is preliminary data.</text>
</comment>
<evidence type="ECO:0000313" key="3">
    <source>
        <dbReference type="Proteomes" id="UP001202180"/>
    </source>
</evidence>
<evidence type="ECO:0000313" key="2">
    <source>
        <dbReference type="EMBL" id="MCK8490431.1"/>
    </source>
</evidence>
<gene>
    <name evidence="2" type="ORF">M0L20_01130</name>
</gene>
<dbReference type="InterPro" id="IPR018649">
    <property type="entry name" value="SHOCT"/>
</dbReference>
<organism evidence="2 3">
    <name type="scientific">Spirosoma liriopis</name>
    <dbReference type="NCBI Taxonomy" id="2937440"/>
    <lineage>
        <taxon>Bacteria</taxon>
        <taxon>Pseudomonadati</taxon>
        <taxon>Bacteroidota</taxon>
        <taxon>Cytophagia</taxon>
        <taxon>Cytophagales</taxon>
        <taxon>Cytophagaceae</taxon>
        <taxon>Spirosoma</taxon>
    </lineage>
</organism>
<dbReference type="EMBL" id="JALPRF010000001">
    <property type="protein sequence ID" value="MCK8490431.1"/>
    <property type="molecule type" value="Genomic_DNA"/>
</dbReference>
<keyword evidence="3" id="KW-1185">Reference proteome</keyword>
<feature type="domain" description="SHOCT" evidence="1">
    <location>
        <begin position="173"/>
        <end position="200"/>
    </location>
</feature>
<sequence length="201" mass="22329">MKHLFTLILLLVFPLLLSAQTRRRTPVTEADLQPGKPWLYSEDFDYGYQTTLGGWIIKKGDTLQLGKGTLPDKAFAFIYENPASFTADYRNGRLIKDYLGTRFARKTVVVKDLSMVGTKKTGFAAVAIVSVGLMARYRVELANAFEAGEVIPPAKYRTAETSPVADKPIGVADELIKLKQLLDAGVLTQEEFNAQKKKLLN</sequence>
<dbReference type="RefSeq" id="WP_248475268.1">
    <property type="nucleotide sequence ID" value="NZ_JALPRF010000001.1"/>
</dbReference>